<organism evidence="2 3">
    <name type="scientific">Mesorhizobium qingshengii</name>
    <dbReference type="NCBI Taxonomy" id="1165689"/>
    <lineage>
        <taxon>Bacteria</taxon>
        <taxon>Pseudomonadati</taxon>
        <taxon>Pseudomonadota</taxon>
        <taxon>Alphaproteobacteria</taxon>
        <taxon>Hyphomicrobiales</taxon>
        <taxon>Phyllobacteriaceae</taxon>
        <taxon>Mesorhizobium</taxon>
    </lineage>
</organism>
<sequence>MLMAAAINQAAAVTTTCAGNSLALRAIFRRGKNHSSKDKANHADENQQQDSDVYPSGLGHLNLALFPRIGSQFNSIERM</sequence>
<dbReference type="Proteomes" id="UP000198588">
    <property type="component" value="Unassembled WGS sequence"/>
</dbReference>
<name>A0A1G5ZFN3_9HYPH</name>
<gene>
    <name evidence="2" type="ORF">SAMN02927914_04917</name>
</gene>
<dbReference type="AlphaFoldDB" id="A0A1G5ZFN3"/>
<dbReference type="STRING" id="1165689.SAMN02927914_04917"/>
<proteinExistence type="predicted"/>
<accession>A0A1G5ZFN3</accession>
<feature type="region of interest" description="Disordered" evidence="1">
    <location>
        <begin position="32"/>
        <end position="53"/>
    </location>
</feature>
<evidence type="ECO:0000313" key="2">
    <source>
        <dbReference type="EMBL" id="SDA93290.1"/>
    </source>
</evidence>
<evidence type="ECO:0000313" key="3">
    <source>
        <dbReference type="Proteomes" id="UP000198588"/>
    </source>
</evidence>
<reference evidence="2 3" key="1">
    <citation type="submission" date="2016-10" db="EMBL/GenBank/DDBJ databases">
        <authorList>
            <person name="de Groot N.N."/>
        </authorList>
    </citation>
    <scope>NUCLEOTIDE SEQUENCE [LARGE SCALE GENOMIC DNA]</scope>
    <source>
        <strain evidence="2 3">CGMCC 1.12097</strain>
    </source>
</reference>
<feature type="compositionally biased region" description="Basic and acidic residues" evidence="1">
    <location>
        <begin position="35"/>
        <end position="45"/>
    </location>
</feature>
<protein>
    <submittedName>
        <fullName evidence="2">Uncharacterized protein</fullName>
    </submittedName>
</protein>
<evidence type="ECO:0000256" key="1">
    <source>
        <dbReference type="SAM" id="MobiDB-lite"/>
    </source>
</evidence>
<dbReference type="EMBL" id="FMXM01000018">
    <property type="protein sequence ID" value="SDA93290.1"/>
    <property type="molecule type" value="Genomic_DNA"/>
</dbReference>